<dbReference type="SMART" id="SM00116">
    <property type="entry name" value="CBS"/>
    <property type="match status" value="3"/>
</dbReference>
<dbReference type="InterPro" id="IPR046342">
    <property type="entry name" value="CBS_dom_sf"/>
</dbReference>
<keyword evidence="1" id="KW-0677">Repeat</keyword>
<evidence type="ECO:0000259" key="4">
    <source>
        <dbReference type="PROSITE" id="PS51371"/>
    </source>
</evidence>
<dbReference type="PANTHER" id="PTHR13780">
    <property type="entry name" value="AMP-ACTIVATED PROTEIN KINASE, GAMMA REGULATORY SUBUNIT"/>
    <property type="match status" value="1"/>
</dbReference>
<dbReference type="EMBL" id="KL662160">
    <property type="protein sequence ID" value="KFM27997.1"/>
    <property type="molecule type" value="Genomic_DNA"/>
</dbReference>
<dbReference type="PANTHER" id="PTHR13780:SF128">
    <property type="entry name" value="CBS DOMAIN-CONTAINING PROTEIN"/>
    <property type="match status" value="1"/>
</dbReference>
<accession>A0A087SQJ3</accession>
<evidence type="ECO:0000256" key="1">
    <source>
        <dbReference type="ARBA" id="ARBA00022737"/>
    </source>
</evidence>
<dbReference type="InterPro" id="IPR000644">
    <property type="entry name" value="CBS_dom"/>
</dbReference>
<proteinExistence type="predicted"/>
<dbReference type="GO" id="GO:0005634">
    <property type="term" value="C:nucleus"/>
    <property type="evidence" value="ECO:0007669"/>
    <property type="project" value="TreeGrafter"/>
</dbReference>
<keyword evidence="6" id="KW-1185">Reference proteome</keyword>
<dbReference type="RefSeq" id="XP_011401004.1">
    <property type="nucleotide sequence ID" value="XM_011402702.1"/>
</dbReference>
<dbReference type="Proteomes" id="UP000028924">
    <property type="component" value="Unassembled WGS sequence"/>
</dbReference>
<dbReference type="STRING" id="3075.A0A087SQJ3"/>
<dbReference type="SUPFAM" id="SSF54631">
    <property type="entry name" value="CBS-domain pair"/>
    <property type="match status" value="2"/>
</dbReference>
<dbReference type="OrthoDB" id="449052at2759"/>
<evidence type="ECO:0000256" key="3">
    <source>
        <dbReference type="PROSITE-ProRule" id="PRU00703"/>
    </source>
</evidence>
<dbReference type="InterPro" id="IPR050511">
    <property type="entry name" value="AMPK_gamma/SDS23_families"/>
</dbReference>
<dbReference type="CDD" id="cd02205">
    <property type="entry name" value="CBS_pair_SF"/>
    <property type="match status" value="1"/>
</dbReference>
<evidence type="ECO:0000313" key="6">
    <source>
        <dbReference type="Proteomes" id="UP000028924"/>
    </source>
</evidence>
<reference evidence="5 6" key="1">
    <citation type="journal article" date="2014" name="BMC Genomics">
        <title>Oil accumulation mechanisms of the oleaginous microalga Chlorella protothecoides revealed through its genome, transcriptomes, and proteomes.</title>
        <authorList>
            <person name="Gao C."/>
            <person name="Wang Y."/>
            <person name="Shen Y."/>
            <person name="Yan D."/>
            <person name="He X."/>
            <person name="Dai J."/>
            <person name="Wu Q."/>
        </authorList>
    </citation>
    <scope>NUCLEOTIDE SEQUENCE [LARGE SCALE GENOMIC DNA]</scope>
    <source>
        <strain evidence="5 6">0710</strain>
    </source>
</reference>
<organism evidence="5 6">
    <name type="scientific">Auxenochlorella protothecoides</name>
    <name type="common">Green microalga</name>
    <name type="synonym">Chlorella protothecoides</name>
    <dbReference type="NCBI Taxonomy" id="3075"/>
    <lineage>
        <taxon>Eukaryota</taxon>
        <taxon>Viridiplantae</taxon>
        <taxon>Chlorophyta</taxon>
        <taxon>core chlorophytes</taxon>
        <taxon>Trebouxiophyceae</taxon>
        <taxon>Chlorellales</taxon>
        <taxon>Chlorellaceae</taxon>
        <taxon>Auxenochlorella</taxon>
    </lineage>
</organism>
<evidence type="ECO:0000256" key="2">
    <source>
        <dbReference type="ARBA" id="ARBA00023122"/>
    </source>
</evidence>
<feature type="domain" description="CBS" evidence="4">
    <location>
        <begin position="32"/>
        <end position="107"/>
    </location>
</feature>
<evidence type="ECO:0000313" key="5">
    <source>
        <dbReference type="EMBL" id="KFM27997.1"/>
    </source>
</evidence>
<dbReference type="GeneID" id="23612074"/>
<dbReference type="PROSITE" id="PS51371">
    <property type="entry name" value="CBS"/>
    <property type="match status" value="1"/>
</dbReference>
<keyword evidence="2 3" id="KW-0129">CBS domain</keyword>
<dbReference type="Gene3D" id="3.10.580.10">
    <property type="entry name" value="CBS-domain"/>
    <property type="match status" value="2"/>
</dbReference>
<dbReference type="AlphaFoldDB" id="A0A087SQJ3"/>
<dbReference type="KEGG" id="apro:F751_0683"/>
<sequence>MSTSDIKANAQEVLAPVHELLQKTPTSALCKPKQDIVTLRQNLSIGDAMQILAKRGILSAPIVLEPDLEEMGGLPEERELSPQLLGWLDVSDILRAFLDHLKRGGDLVPSKMLALMSAIEKAAPSFISRMLITIPSIEDRNLLYASEAGTTPLSSTIRDLFLRPSEGGMSAVVHRIALFGPHGDITNIVSQMDVIKFLAARPEALGPLADATLGQLGVLDSAREVVSVDPLTPTLAAFAMLASRQLAGAPVVADTGDLIANLSISDLRTLTGEHLGVLALPVAEFLALRHDTTYIGYSVHTSSLAQHAYFNAAHRQIGPGKNDIALFTVVPATTFKGLLAKFVERHVHRVYVVESLERPRVCTVITLTDVLRLVTSLAT</sequence>
<name>A0A087SQJ3_AUXPR</name>
<gene>
    <name evidence="5" type="ORF">F751_0683</name>
</gene>
<protein>
    <submittedName>
        <fullName evidence="5">Protein SDS23</fullName>
    </submittedName>
</protein>
<dbReference type="GO" id="GO:0005737">
    <property type="term" value="C:cytoplasm"/>
    <property type="evidence" value="ECO:0007669"/>
    <property type="project" value="TreeGrafter"/>
</dbReference>
<dbReference type="eggNOG" id="ENOG502S3MT">
    <property type="taxonomic scope" value="Eukaryota"/>
</dbReference>